<dbReference type="Gene3D" id="3.40.50.1820">
    <property type="entry name" value="alpha/beta hydrolase"/>
    <property type="match status" value="1"/>
</dbReference>
<comment type="similarity">
    <text evidence="1">Belongs to the peptidase S9B family. DPPIV subfamily.</text>
</comment>
<reference evidence="7" key="1">
    <citation type="submission" date="2020-11" db="EMBL/GenBank/DDBJ databases">
        <authorList>
            <person name="Tran Van P."/>
        </authorList>
    </citation>
    <scope>NUCLEOTIDE SEQUENCE</scope>
</reference>
<feature type="domain" description="Dipeptidylpeptidase IV N-terminal" evidence="6">
    <location>
        <begin position="155"/>
        <end position="487"/>
    </location>
</feature>
<organism evidence="7">
    <name type="scientific">Timema tahoe</name>
    <dbReference type="NCBI Taxonomy" id="61484"/>
    <lineage>
        <taxon>Eukaryota</taxon>
        <taxon>Metazoa</taxon>
        <taxon>Ecdysozoa</taxon>
        <taxon>Arthropoda</taxon>
        <taxon>Hexapoda</taxon>
        <taxon>Insecta</taxon>
        <taxon>Pterygota</taxon>
        <taxon>Neoptera</taxon>
        <taxon>Polyneoptera</taxon>
        <taxon>Phasmatodea</taxon>
        <taxon>Timematodea</taxon>
        <taxon>Timematoidea</taxon>
        <taxon>Timematidae</taxon>
        <taxon>Timema</taxon>
    </lineage>
</organism>
<proteinExistence type="inferred from homology"/>
<dbReference type="Gene3D" id="2.140.10.30">
    <property type="entry name" value="Dipeptidylpeptidase IV, N-terminal domain"/>
    <property type="match status" value="1"/>
</dbReference>
<name>A0A7R9NVJ5_9NEOP</name>
<evidence type="ECO:0000256" key="1">
    <source>
        <dbReference type="ARBA" id="ARBA00010036"/>
    </source>
</evidence>
<protein>
    <recommendedName>
        <fullName evidence="3">Venom dipeptidyl peptidase 4</fullName>
    </recommendedName>
</protein>
<dbReference type="FunFam" id="3.40.50.1820:FF:000003">
    <property type="entry name" value="Dipeptidyl peptidase 4"/>
    <property type="match status" value="1"/>
</dbReference>
<sequence length="775" mass="86251">MRPPKRELVAKGSRRRWKVIAGVAGVVALVIVLVVLLAVFLTKDDESPNSIPQTSSGRGPSLEDVLDRKYTAKDFNGTLLAGGEFIYRKTNGHVYLYNMESNTETALLTDDDLGHNLAETSFYDSVNRPRGVVVSAPGYEHRGPGESNALQTSISTVDPKNHQLVVWAPQGNGYVYVHGNNIVYRSSAEDISDKVITSTGVVGLIYHGIPDWVYEVKFVSEEVFSSNKALWFSPNGEWLAFASFNDTVARVMNIPYYGPPGNLEFQYTRAIPLRYPKVGDSTTFPCLKVEIFKIAGSYWGEDPILSAVTWANNDEVVAVWMNRVQNNAEIVIYNITAGTYETALKISEPSGWIDLFTPPKFSQDGSQLVLIHPQDQGSGLGSYRHVTLVDRSSNTPVSLTSGQFVVTHIHSWDYEQGLIYFMATKEGAPSQLHLYSVLDSATSAPHLATCLSCNVKTSNNDDCLYSSAEFGESSSQYVLTCLGPGIPQVSLYNRSHHQITMWEDNTETKDLVKEILVPRIEVMDVEVADGFKAKVQLWLPPDIDTSRSKKYPLLVVVYGGPDSFQVTERFQVDWSTYLTTNKSYIYAAIDGRGSGLKGNNMLFAGYRQLGSVEITDQINVTKHLQDTLGYIDSSRSAIWGWSYGGYSTGMVLAKDSQNVFKCGMSVAPVSDWIYYDSIYTERYMGLPTVSDNLGGYVESSLINKVAELKGKQFLLIHGTLDDNVHYQQSMMLARALELNDIPFSQQTYPDEEHGLSGVRPHLYHTLDHFLEECFQ</sequence>
<dbReference type="GO" id="GO:0005886">
    <property type="term" value="C:plasma membrane"/>
    <property type="evidence" value="ECO:0007669"/>
    <property type="project" value="TreeGrafter"/>
</dbReference>
<dbReference type="PANTHER" id="PTHR11731:SF154">
    <property type="entry name" value="VENOM DIPEPTIDYL PEPTIDASE 4-LIKE PROTEIN"/>
    <property type="match status" value="1"/>
</dbReference>
<evidence type="ECO:0000259" key="6">
    <source>
        <dbReference type="Pfam" id="PF00930"/>
    </source>
</evidence>
<dbReference type="Pfam" id="PF00326">
    <property type="entry name" value="Peptidase_S9"/>
    <property type="match status" value="1"/>
</dbReference>
<dbReference type="AlphaFoldDB" id="A0A7R9NVJ5"/>
<feature type="domain" description="Peptidase S9 prolyl oligopeptidase catalytic" evidence="5">
    <location>
        <begin position="571"/>
        <end position="775"/>
    </location>
</feature>
<dbReference type="GO" id="GO:0006508">
    <property type="term" value="P:proteolysis"/>
    <property type="evidence" value="ECO:0007669"/>
    <property type="project" value="InterPro"/>
</dbReference>
<keyword evidence="2" id="KW-0325">Glycoprotein</keyword>
<dbReference type="InterPro" id="IPR001375">
    <property type="entry name" value="Peptidase_S9_cat"/>
</dbReference>
<dbReference type="SUPFAM" id="SSF53474">
    <property type="entry name" value="alpha/beta-Hydrolases"/>
    <property type="match status" value="1"/>
</dbReference>
<feature type="transmembrane region" description="Helical" evidence="4">
    <location>
        <begin position="20"/>
        <end position="41"/>
    </location>
</feature>
<dbReference type="SUPFAM" id="SSF82171">
    <property type="entry name" value="DPP6 N-terminal domain-like"/>
    <property type="match status" value="1"/>
</dbReference>
<evidence type="ECO:0000259" key="5">
    <source>
        <dbReference type="Pfam" id="PF00326"/>
    </source>
</evidence>
<dbReference type="PANTHER" id="PTHR11731">
    <property type="entry name" value="PROTEASE FAMILY S9B,C DIPEPTIDYL-PEPTIDASE IV-RELATED"/>
    <property type="match status" value="1"/>
</dbReference>
<dbReference type="InterPro" id="IPR002469">
    <property type="entry name" value="Peptidase_S9B_N"/>
</dbReference>
<gene>
    <name evidence="7" type="ORF">TTEB3V08_LOCUS5821</name>
</gene>
<evidence type="ECO:0000256" key="3">
    <source>
        <dbReference type="ARBA" id="ARBA00072929"/>
    </source>
</evidence>
<accession>A0A7R9NVJ5</accession>
<evidence type="ECO:0000313" key="7">
    <source>
        <dbReference type="EMBL" id="CAD7457831.1"/>
    </source>
</evidence>
<dbReference type="EMBL" id="OE001926">
    <property type="protein sequence ID" value="CAD7457831.1"/>
    <property type="molecule type" value="Genomic_DNA"/>
</dbReference>
<evidence type="ECO:0000256" key="4">
    <source>
        <dbReference type="SAM" id="Phobius"/>
    </source>
</evidence>
<dbReference type="InterPro" id="IPR029058">
    <property type="entry name" value="AB_hydrolase_fold"/>
</dbReference>
<dbReference type="GO" id="GO:0008239">
    <property type="term" value="F:dipeptidyl-peptidase activity"/>
    <property type="evidence" value="ECO:0007669"/>
    <property type="project" value="TreeGrafter"/>
</dbReference>
<keyword evidence="4" id="KW-0472">Membrane</keyword>
<keyword evidence="4" id="KW-1133">Transmembrane helix</keyword>
<keyword evidence="4" id="KW-0812">Transmembrane</keyword>
<dbReference type="Pfam" id="PF00930">
    <property type="entry name" value="DPPIV_N"/>
    <property type="match status" value="1"/>
</dbReference>
<dbReference type="GO" id="GO:0008236">
    <property type="term" value="F:serine-type peptidase activity"/>
    <property type="evidence" value="ECO:0007669"/>
    <property type="project" value="InterPro"/>
</dbReference>
<evidence type="ECO:0000256" key="2">
    <source>
        <dbReference type="ARBA" id="ARBA00023180"/>
    </source>
</evidence>
<dbReference type="InterPro" id="IPR050278">
    <property type="entry name" value="Serine_Prot_S9B/DPPIV"/>
</dbReference>